<evidence type="ECO:0000313" key="1">
    <source>
        <dbReference type="EMBL" id="SMO44419.1"/>
    </source>
</evidence>
<sequence length="70" mass="7693">MVQEILMWTCVVGAFGYTAYSFGKAIWEAYQPNVTNGCGSSCGGCGPKSDLMKQVKKNQIRPLKLSNTER</sequence>
<keyword evidence="2" id="KW-1185">Reference proteome</keyword>
<proteinExistence type="predicted"/>
<gene>
    <name evidence="1" type="ORF">SAMN06265379_101847</name>
</gene>
<dbReference type="RefSeq" id="WP_142532172.1">
    <property type="nucleotide sequence ID" value="NZ_FXTB01000001.1"/>
</dbReference>
<name>A0A521BBH6_SACCC</name>
<protein>
    <recommendedName>
        <fullName evidence="3">Virus attachment protein p12 family protein</fullName>
    </recommendedName>
</protein>
<evidence type="ECO:0000313" key="2">
    <source>
        <dbReference type="Proteomes" id="UP000319040"/>
    </source>
</evidence>
<dbReference type="Proteomes" id="UP000319040">
    <property type="component" value="Unassembled WGS sequence"/>
</dbReference>
<dbReference type="OrthoDB" id="1123304at2"/>
<evidence type="ECO:0008006" key="3">
    <source>
        <dbReference type="Google" id="ProtNLM"/>
    </source>
</evidence>
<reference evidence="1 2" key="1">
    <citation type="submission" date="2017-05" db="EMBL/GenBank/DDBJ databases">
        <authorList>
            <person name="Varghese N."/>
            <person name="Submissions S."/>
        </authorList>
    </citation>
    <scope>NUCLEOTIDE SEQUENCE [LARGE SCALE GENOMIC DNA]</scope>
    <source>
        <strain evidence="1 2">DSM 27040</strain>
    </source>
</reference>
<accession>A0A521BBH6</accession>
<dbReference type="EMBL" id="FXTB01000001">
    <property type="protein sequence ID" value="SMO44419.1"/>
    <property type="molecule type" value="Genomic_DNA"/>
</dbReference>
<dbReference type="AlphaFoldDB" id="A0A521BBH6"/>
<organism evidence="1 2">
    <name type="scientific">Saccharicrinis carchari</name>
    <dbReference type="NCBI Taxonomy" id="1168039"/>
    <lineage>
        <taxon>Bacteria</taxon>
        <taxon>Pseudomonadati</taxon>
        <taxon>Bacteroidota</taxon>
        <taxon>Bacteroidia</taxon>
        <taxon>Marinilabiliales</taxon>
        <taxon>Marinilabiliaceae</taxon>
        <taxon>Saccharicrinis</taxon>
    </lineage>
</organism>